<dbReference type="EMBL" id="AP018316">
    <property type="protein sequence ID" value="BAZ86925.1"/>
    <property type="molecule type" value="Genomic_DNA"/>
</dbReference>
<accession>A0A1Z4V6P2</accession>
<dbReference type="AlphaFoldDB" id="A0A1Z4V6P2"/>
<evidence type="ECO:0000256" key="2">
    <source>
        <dbReference type="SAM" id="SignalP"/>
    </source>
</evidence>
<sequence length="103" mass="11029">MNKLILALLTVTTIASAAVPANADNANIQNNTTTIKVKGQNNTVGTQNTQTIENRTGERTGPSNGNSQTKDIYIDVIGKGHTITSNGEQGIINNGRTPRRNRR</sequence>
<protein>
    <recommendedName>
        <fullName evidence="5">Filamentous hemagglutinin outer membrane protein</fullName>
    </recommendedName>
</protein>
<keyword evidence="4" id="KW-1185">Reference proteome</keyword>
<feature type="compositionally biased region" description="Low complexity" evidence="1">
    <location>
        <begin position="39"/>
        <end position="51"/>
    </location>
</feature>
<feature type="compositionally biased region" description="Polar residues" evidence="1">
    <location>
        <begin position="82"/>
        <end position="96"/>
    </location>
</feature>
<keyword evidence="2" id="KW-0732">Signal</keyword>
<dbReference type="Proteomes" id="UP000218702">
    <property type="component" value="Chromosome"/>
</dbReference>
<feature type="chain" id="PRO_5012915986" description="Filamentous hemagglutinin outer membrane protein" evidence="2">
    <location>
        <begin position="24"/>
        <end position="103"/>
    </location>
</feature>
<gene>
    <name evidence="3" type="ORF">NIES806_31430</name>
</gene>
<proteinExistence type="predicted"/>
<evidence type="ECO:0000313" key="3">
    <source>
        <dbReference type="EMBL" id="BAZ86925.1"/>
    </source>
</evidence>
<evidence type="ECO:0000256" key="1">
    <source>
        <dbReference type="SAM" id="MobiDB-lite"/>
    </source>
</evidence>
<feature type="region of interest" description="Disordered" evidence="1">
    <location>
        <begin position="82"/>
        <end position="103"/>
    </location>
</feature>
<evidence type="ECO:0000313" key="4">
    <source>
        <dbReference type="Proteomes" id="UP000218702"/>
    </source>
</evidence>
<name>A0A1Z4V6P2_9CYAN</name>
<dbReference type="KEGG" id="dcm:NIES806_31430"/>
<evidence type="ECO:0008006" key="5">
    <source>
        <dbReference type="Google" id="ProtNLM"/>
    </source>
</evidence>
<feature type="region of interest" description="Disordered" evidence="1">
    <location>
        <begin position="33"/>
        <end position="69"/>
    </location>
</feature>
<reference evidence="3 4" key="1">
    <citation type="submission" date="2017-06" db="EMBL/GenBank/DDBJ databases">
        <title>Genome sequencing of cyanobaciteial culture collection at National Institute for Environmental Studies (NIES).</title>
        <authorList>
            <person name="Hirose Y."/>
            <person name="Shimura Y."/>
            <person name="Fujisawa T."/>
            <person name="Nakamura Y."/>
            <person name="Kawachi M."/>
        </authorList>
    </citation>
    <scope>NUCLEOTIDE SEQUENCE [LARGE SCALE GENOMIC DNA]</scope>
    <source>
        <strain evidence="3 4">NIES-806</strain>
    </source>
</reference>
<organism evidence="3 4">
    <name type="scientific">Dolichospermum compactum NIES-806</name>
    <dbReference type="NCBI Taxonomy" id="1973481"/>
    <lineage>
        <taxon>Bacteria</taxon>
        <taxon>Bacillati</taxon>
        <taxon>Cyanobacteriota</taxon>
        <taxon>Cyanophyceae</taxon>
        <taxon>Nostocales</taxon>
        <taxon>Aphanizomenonaceae</taxon>
        <taxon>Dolichospermum</taxon>
        <taxon>Dolichospermum compactum</taxon>
    </lineage>
</organism>
<feature type="signal peptide" evidence="2">
    <location>
        <begin position="1"/>
        <end position="23"/>
    </location>
</feature>